<organism evidence="7 8">
    <name type="scientific">Methylobacterium brachiatum</name>
    <dbReference type="NCBI Taxonomy" id="269660"/>
    <lineage>
        <taxon>Bacteria</taxon>
        <taxon>Pseudomonadati</taxon>
        <taxon>Pseudomonadota</taxon>
        <taxon>Alphaproteobacteria</taxon>
        <taxon>Hyphomicrobiales</taxon>
        <taxon>Methylobacteriaceae</taxon>
        <taxon>Methylobacterium</taxon>
    </lineage>
</organism>
<feature type="transmembrane region" description="Helical" evidence="6">
    <location>
        <begin position="81"/>
        <end position="105"/>
    </location>
</feature>
<evidence type="ECO:0000256" key="3">
    <source>
        <dbReference type="ARBA" id="ARBA00022692"/>
    </source>
</evidence>
<reference evidence="7" key="1">
    <citation type="submission" date="2024-06" db="EMBL/GenBank/DDBJ databases">
        <authorList>
            <person name="Campbell A.G."/>
        </authorList>
    </citation>
    <scope>NUCLEOTIDE SEQUENCE</scope>
    <source>
        <strain evidence="7">EM17</strain>
    </source>
</reference>
<dbReference type="EMBL" id="JBELQD010000025">
    <property type="protein sequence ID" value="MER2290539.1"/>
    <property type="molecule type" value="Genomic_DNA"/>
</dbReference>
<comment type="subcellular location">
    <subcellularLocation>
        <location evidence="1">Cell membrane</location>
        <topology evidence="1">Multi-pass membrane protein</topology>
    </subcellularLocation>
</comment>
<feature type="transmembrane region" description="Helical" evidence="6">
    <location>
        <begin position="425"/>
        <end position="457"/>
    </location>
</feature>
<keyword evidence="2" id="KW-1003">Cell membrane</keyword>
<name>A0ABV1R6R5_9HYPH</name>
<proteinExistence type="predicted"/>
<dbReference type="RefSeq" id="WP_350379932.1">
    <property type="nucleotide sequence ID" value="NZ_JBELQD010000025.1"/>
</dbReference>
<feature type="transmembrane region" description="Helical" evidence="6">
    <location>
        <begin position="335"/>
        <end position="356"/>
    </location>
</feature>
<dbReference type="InterPro" id="IPR050833">
    <property type="entry name" value="Poly_Biosynth_Transport"/>
</dbReference>
<evidence type="ECO:0000256" key="5">
    <source>
        <dbReference type="ARBA" id="ARBA00023136"/>
    </source>
</evidence>
<protein>
    <submittedName>
        <fullName evidence="7">Flippase</fullName>
    </submittedName>
</protein>
<feature type="transmembrane region" description="Helical" evidence="6">
    <location>
        <begin position="157"/>
        <end position="178"/>
    </location>
</feature>
<keyword evidence="4 6" id="KW-1133">Transmembrane helix</keyword>
<feature type="transmembrane region" description="Helical" evidence="6">
    <location>
        <begin position="12"/>
        <end position="32"/>
    </location>
</feature>
<feature type="transmembrane region" description="Helical" evidence="6">
    <location>
        <begin position="376"/>
        <end position="405"/>
    </location>
</feature>
<keyword evidence="8" id="KW-1185">Reference proteome</keyword>
<feature type="transmembrane region" description="Helical" evidence="6">
    <location>
        <begin position="223"/>
        <end position="240"/>
    </location>
</feature>
<keyword evidence="5 6" id="KW-0472">Membrane</keyword>
<dbReference type="CDD" id="cd13128">
    <property type="entry name" value="MATE_Wzx_like"/>
    <property type="match status" value="1"/>
</dbReference>
<sequence length="482" mass="53162">MAVRKIHYNAMYNLAGSIAPIVAAFATVPIYINLVGEVRYGLISLIWLAFGYFGVFDLGLSRATAYKLSSFSDRPLTVRTSIFYTACVLNLCLGVLSAICFYVISSVFASHFADTSELQGEILRSLPWVALFFPVGLLGGVFAGCLQSQEMFLELNIQQSVGSIVLQTLPLLFFYYGAHDLPSAILGAVIARACNVFWLGLVCMRWMYPAGRPVFRAVYIRGLFRYGGWITVSDMISPILNGLDQMIIGATLGPKATAYYAVPFSMASKVLIIPAALNRAVFPRLATLEKDRAREISEKSLQIIAGLMALICAPAIIFVRPALEFWINSEFASQSHLTASILLVGMWINSIGYIPWTLLQARGRPDTVAKIHAFELLPFVGLLFTLIYLFGLSGAAMAWCLRVTLDLLLQTRFSELKPADLKVTIFPGFVVVMSFITTLATLSLLMCFVAAIFLSLFNIAWLLRSTNIISYVGLEGSRFRSK</sequence>
<evidence type="ECO:0000256" key="1">
    <source>
        <dbReference type="ARBA" id="ARBA00004651"/>
    </source>
</evidence>
<dbReference type="Pfam" id="PF01943">
    <property type="entry name" value="Polysacc_synt"/>
    <property type="match status" value="1"/>
</dbReference>
<comment type="caution">
    <text evidence="7">The sequence shown here is derived from an EMBL/GenBank/DDBJ whole genome shotgun (WGS) entry which is preliminary data.</text>
</comment>
<dbReference type="Proteomes" id="UP001432995">
    <property type="component" value="Unassembled WGS sequence"/>
</dbReference>
<dbReference type="PANTHER" id="PTHR30250:SF11">
    <property type="entry name" value="O-ANTIGEN TRANSPORTER-RELATED"/>
    <property type="match status" value="1"/>
</dbReference>
<feature type="transmembrane region" description="Helical" evidence="6">
    <location>
        <begin position="184"/>
        <end position="202"/>
    </location>
</feature>
<evidence type="ECO:0000313" key="8">
    <source>
        <dbReference type="Proteomes" id="UP001432995"/>
    </source>
</evidence>
<dbReference type="InterPro" id="IPR002797">
    <property type="entry name" value="Polysacc_synth"/>
</dbReference>
<feature type="transmembrane region" description="Helical" evidence="6">
    <location>
        <begin position="260"/>
        <end position="282"/>
    </location>
</feature>
<evidence type="ECO:0000256" key="2">
    <source>
        <dbReference type="ARBA" id="ARBA00022475"/>
    </source>
</evidence>
<evidence type="ECO:0000313" key="7">
    <source>
        <dbReference type="EMBL" id="MER2290539.1"/>
    </source>
</evidence>
<accession>A0ABV1R6R5</accession>
<gene>
    <name evidence="7" type="ORF">ABS770_19965</name>
</gene>
<keyword evidence="3 6" id="KW-0812">Transmembrane</keyword>
<feature type="transmembrane region" description="Helical" evidence="6">
    <location>
        <begin position="303"/>
        <end position="323"/>
    </location>
</feature>
<dbReference type="PANTHER" id="PTHR30250">
    <property type="entry name" value="PST FAMILY PREDICTED COLANIC ACID TRANSPORTER"/>
    <property type="match status" value="1"/>
</dbReference>
<evidence type="ECO:0000256" key="4">
    <source>
        <dbReference type="ARBA" id="ARBA00022989"/>
    </source>
</evidence>
<evidence type="ECO:0000256" key="6">
    <source>
        <dbReference type="SAM" id="Phobius"/>
    </source>
</evidence>
<feature type="transmembrane region" description="Helical" evidence="6">
    <location>
        <begin position="38"/>
        <end position="60"/>
    </location>
</feature>
<feature type="transmembrane region" description="Helical" evidence="6">
    <location>
        <begin position="125"/>
        <end position="145"/>
    </location>
</feature>